<feature type="compositionally biased region" description="Basic and acidic residues" evidence="1">
    <location>
        <begin position="66"/>
        <end position="85"/>
    </location>
</feature>
<proteinExistence type="predicted"/>
<feature type="region of interest" description="Disordered" evidence="1">
    <location>
        <begin position="253"/>
        <end position="278"/>
    </location>
</feature>
<feature type="compositionally biased region" description="Basic and acidic residues" evidence="1">
    <location>
        <begin position="132"/>
        <end position="141"/>
    </location>
</feature>
<feature type="compositionally biased region" description="Low complexity" evidence="1">
    <location>
        <begin position="177"/>
        <end position="188"/>
    </location>
</feature>
<feature type="compositionally biased region" description="Low complexity" evidence="1">
    <location>
        <begin position="86"/>
        <end position="98"/>
    </location>
</feature>
<feature type="compositionally biased region" description="Low complexity" evidence="1">
    <location>
        <begin position="202"/>
        <end position="223"/>
    </location>
</feature>
<feature type="region of interest" description="Disordered" evidence="1">
    <location>
        <begin position="54"/>
        <end position="230"/>
    </location>
</feature>
<feature type="compositionally biased region" description="Low complexity" evidence="1">
    <location>
        <begin position="155"/>
        <end position="164"/>
    </location>
</feature>
<dbReference type="AlphaFoldDB" id="A0A1Y2AX57"/>
<evidence type="ECO:0000313" key="2">
    <source>
        <dbReference type="EMBL" id="ORY26485.1"/>
    </source>
</evidence>
<gene>
    <name evidence="2" type="ORF">BCR39DRAFT_255818</name>
</gene>
<organism evidence="2 3">
    <name type="scientific">Naematelia encephala</name>
    <dbReference type="NCBI Taxonomy" id="71784"/>
    <lineage>
        <taxon>Eukaryota</taxon>
        <taxon>Fungi</taxon>
        <taxon>Dikarya</taxon>
        <taxon>Basidiomycota</taxon>
        <taxon>Agaricomycotina</taxon>
        <taxon>Tremellomycetes</taxon>
        <taxon>Tremellales</taxon>
        <taxon>Naemateliaceae</taxon>
        <taxon>Naematelia</taxon>
    </lineage>
</organism>
<dbReference type="Proteomes" id="UP000193986">
    <property type="component" value="Unassembled WGS sequence"/>
</dbReference>
<protein>
    <submittedName>
        <fullName evidence="2">Uncharacterized protein</fullName>
    </submittedName>
</protein>
<comment type="caution">
    <text evidence="2">The sequence shown here is derived from an EMBL/GenBank/DDBJ whole genome shotgun (WGS) entry which is preliminary data.</text>
</comment>
<accession>A0A1Y2AX57</accession>
<sequence length="394" mass="42395">MSSFPSSSLPRKYDRDLLLSLATPDAPPPPPDRLQRLDSCALLRRNTLDATEWGVNESISSILNGDHPRNDDNDNDKGYRNDKDSVLSVSISRPSSESGTEMEADPKDVLFSFFSPPQNPDRAAPVLVKFADPFHAKRKDENEDENENENDDNNNDNSNNNNNNQPRASAAFQGVPSSKTKNNTTTTTGKIAATNLGERFGSLRLGSRSDSTSSLSSVSTISRPRSRAGSIKGLPLNPFAAPWPLPSTTPHLVVSRSASPSSPVPLPKLGPASLPVRPRGPLPPVFIKRESAALPQPMALPDVAPLGQAWEGENSLSGNEKRRRASEIGQVWQSSIASGGGVSINADIKGNRARDFATRLGGGDSLGEKRPERLVRLGERLRESVSGRSQGVKA</sequence>
<feature type="compositionally biased region" description="Acidic residues" evidence="1">
    <location>
        <begin position="142"/>
        <end position="154"/>
    </location>
</feature>
<dbReference type="InParanoid" id="A0A1Y2AX57"/>
<dbReference type="EMBL" id="MCFC01000047">
    <property type="protein sequence ID" value="ORY26485.1"/>
    <property type="molecule type" value="Genomic_DNA"/>
</dbReference>
<evidence type="ECO:0000313" key="3">
    <source>
        <dbReference type="Proteomes" id="UP000193986"/>
    </source>
</evidence>
<evidence type="ECO:0000256" key="1">
    <source>
        <dbReference type="SAM" id="MobiDB-lite"/>
    </source>
</evidence>
<name>A0A1Y2AX57_9TREE</name>
<dbReference type="OrthoDB" id="2592750at2759"/>
<reference evidence="2 3" key="1">
    <citation type="submission" date="2016-07" db="EMBL/GenBank/DDBJ databases">
        <title>Pervasive Adenine N6-methylation of Active Genes in Fungi.</title>
        <authorList>
            <consortium name="DOE Joint Genome Institute"/>
            <person name="Mondo S.J."/>
            <person name="Dannebaum R.O."/>
            <person name="Kuo R.C."/>
            <person name="Labutti K."/>
            <person name="Haridas S."/>
            <person name="Kuo A."/>
            <person name="Salamov A."/>
            <person name="Ahrendt S.R."/>
            <person name="Lipzen A."/>
            <person name="Sullivan W."/>
            <person name="Andreopoulos W.B."/>
            <person name="Clum A."/>
            <person name="Lindquist E."/>
            <person name="Daum C."/>
            <person name="Ramamoorthy G.K."/>
            <person name="Gryganskyi A."/>
            <person name="Culley D."/>
            <person name="Magnuson J.K."/>
            <person name="James T.Y."/>
            <person name="O'Malley M.A."/>
            <person name="Stajich J.E."/>
            <person name="Spatafora J.W."/>
            <person name="Visel A."/>
            <person name="Grigoriev I.V."/>
        </authorList>
    </citation>
    <scope>NUCLEOTIDE SEQUENCE [LARGE SCALE GENOMIC DNA]</scope>
    <source>
        <strain evidence="2 3">68-887.2</strain>
    </source>
</reference>
<keyword evidence="3" id="KW-1185">Reference proteome</keyword>